<reference evidence="2" key="1">
    <citation type="submission" date="2023-03" db="EMBL/GenBank/DDBJ databases">
        <title>Massive genome expansion in bonnet fungi (Mycena s.s.) driven by repeated elements and novel gene families across ecological guilds.</title>
        <authorList>
            <consortium name="Lawrence Berkeley National Laboratory"/>
            <person name="Harder C.B."/>
            <person name="Miyauchi S."/>
            <person name="Viragh M."/>
            <person name="Kuo A."/>
            <person name="Thoen E."/>
            <person name="Andreopoulos B."/>
            <person name="Lu D."/>
            <person name="Skrede I."/>
            <person name="Drula E."/>
            <person name="Henrissat B."/>
            <person name="Morin E."/>
            <person name="Kohler A."/>
            <person name="Barry K."/>
            <person name="LaButti K."/>
            <person name="Morin E."/>
            <person name="Salamov A."/>
            <person name="Lipzen A."/>
            <person name="Mereny Z."/>
            <person name="Hegedus B."/>
            <person name="Baldrian P."/>
            <person name="Stursova M."/>
            <person name="Weitz H."/>
            <person name="Taylor A."/>
            <person name="Grigoriev I.V."/>
            <person name="Nagy L.G."/>
            <person name="Martin F."/>
            <person name="Kauserud H."/>
        </authorList>
    </citation>
    <scope>NUCLEOTIDE SEQUENCE</scope>
    <source>
        <strain evidence="2">CBHHK182m</strain>
    </source>
</reference>
<dbReference type="Proteomes" id="UP001215598">
    <property type="component" value="Unassembled WGS sequence"/>
</dbReference>
<evidence type="ECO:0000256" key="1">
    <source>
        <dbReference type="SAM" id="MobiDB-lite"/>
    </source>
</evidence>
<dbReference type="AlphaFoldDB" id="A0AAD7KEV4"/>
<proteinExistence type="predicted"/>
<evidence type="ECO:0000313" key="3">
    <source>
        <dbReference type="Proteomes" id="UP001215598"/>
    </source>
</evidence>
<accession>A0AAD7KEV4</accession>
<name>A0AAD7KEV4_9AGAR</name>
<protein>
    <submittedName>
        <fullName evidence="2">Uncharacterized protein</fullName>
    </submittedName>
</protein>
<feature type="region of interest" description="Disordered" evidence="1">
    <location>
        <begin position="1"/>
        <end position="25"/>
    </location>
</feature>
<sequence length="209" mass="23050">MGRWDTDLEGGGSALGITDPLGNPERRTRIKTAKSAPTISNPDRVIQTRRFRSASKPPLRRITVALTLHSCSRFRPLRLSFPSGSNSIHTPTYRGRRLNSPGSRHIHTPTYAKRLVVISGLEGQQVVYTVRLLSFSSIVPHVINQRKPKAGHGSRKSGLIGHIKCLSGPYRKPNIATAHVPLIKPFQLNSNLIFEREKIKTPAGTGRSA</sequence>
<evidence type="ECO:0000313" key="2">
    <source>
        <dbReference type="EMBL" id="KAJ7784165.1"/>
    </source>
</evidence>
<dbReference type="EMBL" id="JARKIB010000002">
    <property type="protein sequence ID" value="KAJ7784165.1"/>
    <property type="molecule type" value="Genomic_DNA"/>
</dbReference>
<comment type="caution">
    <text evidence="2">The sequence shown here is derived from an EMBL/GenBank/DDBJ whole genome shotgun (WGS) entry which is preliminary data.</text>
</comment>
<organism evidence="2 3">
    <name type="scientific">Mycena metata</name>
    <dbReference type="NCBI Taxonomy" id="1033252"/>
    <lineage>
        <taxon>Eukaryota</taxon>
        <taxon>Fungi</taxon>
        <taxon>Dikarya</taxon>
        <taxon>Basidiomycota</taxon>
        <taxon>Agaricomycotina</taxon>
        <taxon>Agaricomycetes</taxon>
        <taxon>Agaricomycetidae</taxon>
        <taxon>Agaricales</taxon>
        <taxon>Marasmiineae</taxon>
        <taxon>Mycenaceae</taxon>
        <taxon>Mycena</taxon>
    </lineage>
</organism>
<keyword evidence="3" id="KW-1185">Reference proteome</keyword>
<gene>
    <name evidence="2" type="ORF">B0H16DRAFT_1446424</name>
</gene>